<sequence>MFRKMPILLLAMILLILSIDRFIPVYLKQFIYSLSLSVKSLLIFILPILIFMLLFKTISQLSRTATKVIFFLLILLCCSNFLSTIISSQIGAIIYQLNLYIKMPTDQIALMPIWSLTLPKWIANDHAMFAGIFSGIFFSLFKPMLGLKISLYFEKAIQKMLNFLSFVIPIFISGFVMKLIHDQLIHTIIYDYSLIFILVAISQFIYIACIYLMANRFCLSSFLHTLKNMFPAALTGFSSMSSAAAMPLTIIGTEKNTKNLSLTRLSTPITVNTHLIGDCFAIPIFAFAVMKNFGIPEPTFFAYLLFALYFVIAKFSVAAIPGGGIIVMLPILESQLGFTTEMSSLITALYILFDPVITCANILGNGGFALVLNKLPVFSKLEKIK</sequence>
<feature type="transmembrane region" description="Helical" evidence="6">
    <location>
        <begin position="192"/>
        <end position="214"/>
    </location>
</feature>
<dbReference type="RefSeq" id="WP_194845117.1">
    <property type="nucleotide sequence ID" value="NZ_CP075585.1"/>
</dbReference>
<organism evidence="7 8">
    <name type="scientific">Candidatus Rhabdochlamydia porcellionis</name>
    <dbReference type="NCBI Taxonomy" id="225148"/>
    <lineage>
        <taxon>Bacteria</taxon>
        <taxon>Pseudomonadati</taxon>
        <taxon>Chlamydiota</taxon>
        <taxon>Chlamydiia</taxon>
        <taxon>Parachlamydiales</taxon>
        <taxon>Candidatus Rhabdochlamydiaceae</taxon>
        <taxon>Candidatus Rhabdochlamydia</taxon>
    </lineage>
</organism>
<dbReference type="Proteomes" id="UP000822862">
    <property type="component" value="Chromosome"/>
</dbReference>
<feature type="transmembrane region" description="Helical" evidence="6">
    <location>
        <begin position="271"/>
        <end position="289"/>
    </location>
</feature>
<keyword evidence="2" id="KW-0813">Transport</keyword>
<evidence type="ECO:0000256" key="2">
    <source>
        <dbReference type="ARBA" id="ARBA00022448"/>
    </source>
</evidence>
<comment type="subcellular location">
    <subcellularLocation>
        <location evidence="1">Membrane</location>
        <topology evidence="1">Multi-pass membrane protein</topology>
    </subcellularLocation>
</comment>
<proteinExistence type="predicted"/>
<reference evidence="7 8" key="1">
    <citation type="submission" date="2020-01" db="EMBL/GenBank/DDBJ databases">
        <authorList>
            <person name="Sixt B."/>
            <person name="Schulz F."/>
            <person name="Kostanjsek R."/>
            <person name="Koestlbacher S."/>
            <person name="Collingro A."/>
            <person name="Toenshoff E."/>
            <person name="Horn M."/>
        </authorList>
    </citation>
    <scope>NUCLEOTIDE SEQUENCE [LARGE SCALE GENOMIC DNA]</scope>
    <source>
        <strain evidence="7 8">15C</strain>
    </source>
</reference>
<dbReference type="InterPro" id="IPR036458">
    <property type="entry name" value="Na:dicarbo_symporter_sf"/>
</dbReference>
<gene>
    <name evidence="7" type="ORF">RHAB15C_0001268</name>
</gene>
<keyword evidence="3 6" id="KW-0812">Transmembrane</keyword>
<evidence type="ECO:0000256" key="6">
    <source>
        <dbReference type="SAM" id="Phobius"/>
    </source>
</evidence>
<reference evidence="7 8" key="2">
    <citation type="submission" date="2021-05" db="EMBL/GenBank/DDBJ databases">
        <title>Ecology and evolution of chlamydial symbionts of arthropods.</title>
        <authorList>
            <person name="Halter T."/>
            <person name="Sixt B.S."/>
            <person name="Toenshoff E.R."/>
            <person name="Koestlbacher S."/>
            <person name="Schulz F."/>
            <person name="Kostanjsek R."/>
            <person name="Collingro A."/>
            <person name="Hendrickx F."/>
            <person name="Horn M."/>
        </authorList>
    </citation>
    <scope>NUCLEOTIDE SEQUENCE [LARGE SCALE GENOMIC DNA]</scope>
    <source>
        <strain evidence="7 8">15C</strain>
    </source>
</reference>
<dbReference type="PANTHER" id="PTHR42865:SF8">
    <property type="entry name" value="SERINE_THREONINE TRANSPORTER SSTT"/>
    <property type="match status" value="1"/>
</dbReference>
<feature type="transmembrane region" description="Helical" evidence="6">
    <location>
        <begin position="68"/>
        <end position="101"/>
    </location>
</feature>
<feature type="transmembrane region" description="Helical" evidence="6">
    <location>
        <begin position="301"/>
        <end position="329"/>
    </location>
</feature>
<dbReference type="Pfam" id="PF00375">
    <property type="entry name" value="SDF"/>
    <property type="match status" value="1"/>
</dbReference>
<evidence type="ECO:0000313" key="8">
    <source>
        <dbReference type="Proteomes" id="UP000822862"/>
    </source>
</evidence>
<dbReference type="EMBL" id="CP075585">
    <property type="protein sequence ID" value="QZA59382.1"/>
    <property type="molecule type" value="Genomic_DNA"/>
</dbReference>
<feature type="transmembrane region" description="Helical" evidence="6">
    <location>
        <begin position="226"/>
        <end position="251"/>
    </location>
</feature>
<protein>
    <submittedName>
        <fullName evidence="7">Sodium:dicarboxylate symporter family</fullName>
    </submittedName>
</protein>
<evidence type="ECO:0000313" key="7">
    <source>
        <dbReference type="EMBL" id="QZA59382.1"/>
    </source>
</evidence>
<keyword evidence="8" id="KW-1185">Reference proteome</keyword>
<dbReference type="SUPFAM" id="SSF118215">
    <property type="entry name" value="Proton glutamate symport protein"/>
    <property type="match status" value="1"/>
</dbReference>
<dbReference type="InterPro" id="IPR001991">
    <property type="entry name" value="Na-dicarboxylate_symporter"/>
</dbReference>
<evidence type="ECO:0000256" key="3">
    <source>
        <dbReference type="ARBA" id="ARBA00022692"/>
    </source>
</evidence>
<feature type="transmembrane region" description="Helical" evidence="6">
    <location>
        <begin position="161"/>
        <end position="180"/>
    </location>
</feature>
<feature type="transmembrane region" description="Helical" evidence="6">
    <location>
        <begin position="121"/>
        <end position="141"/>
    </location>
</feature>
<dbReference type="PANTHER" id="PTHR42865">
    <property type="entry name" value="PROTON/GLUTAMATE-ASPARTATE SYMPORTER"/>
    <property type="match status" value="1"/>
</dbReference>
<dbReference type="Gene3D" id="1.10.3860.10">
    <property type="entry name" value="Sodium:dicarboxylate symporter"/>
    <property type="match status" value="1"/>
</dbReference>
<keyword evidence="5 6" id="KW-0472">Membrane</keyword>
<name>A0ABX8Z137_9BACT</name>
<keyword evidence="4 6" id="KW-1133">Transmembrane helix</keyword>
<evidence type="ECO:0000256" key="1">
    <source>
        <dbReference type="ARBA" id="ARBA00004141"/>
    </source>
</evidence>
<feature type="transmembrane region" description="Helical" evidence="6">
    <location>
        <begin position="31"/>
        <end position="56"/>
    </location>
</feature>
<accession>A0ABX8Z137</accession>
<evidence type="ECO:0000256" key="5">
    <source>
        <dbReference type="ARBA" id="ARBA00023136"/>
    </source>
</evidence>
<evidence type="ECO:0000256" key="4">
    <source>
        <dbReference type="ARBA" id="ARBA00022989"/>
    </source>
</evidence>
<feature type="transmembrane region" description="Helical" evidence="6">
    <location>
        <begin position="349"/>
        <end position="372"/>
    </location>
</feature>